<evidence type="ECO:0000256" key="2">
    <source>
        <dbReference type="PROSITE-ProRule" id="PRU00103"/>
    </source>
</evidence>
<evidence type="ECO:0000313" key="6">
    <source>
        <dbReference type="Proteomes" id="UP000054805"/>
    </source>
</evidence>
<evidence type="ECO:0000256" key="4">
    <source>
        <dbReference type="SAM" id="Phobius"/>
    </source>
</evidence>
<dbReference type="InterPro" id="IPR011989">
    <property type="entry name" value="ARM-like"/>
</dbReference>
<name>A0A0V1IM30_TRIPS</name>
<feature type="region of interest" description="Disordered" evidence="3">
    <location>
        <begin position="916"/>
        <end position="939"/>
    </location>
</feature>
<dbReference type="GO" id="GO:0019888">
    <property type="term" value="F:protein phosphatase regulator activity"/>
    <property type="evidence" value="ECO:0007669"/>
    <property type="project" value="TreeGrafter"/>
</dbReference>
<keyword evidence="1" id="KW-0677">Repeat</keyword>
<feature type="non-terminal residue" evidence="5">
    <location>
        <position position="1"/>
    </location>
</feature>
<dbReference type="GO" id="GO:0005737">
    <property type="term" value="C:cytoplasm"/>
    <property type="evidence" value="ECO:0007669"/>
    <property type="project" value="TreeGrafter"/>
</dbReference>
<feature type="compositionally biased region" description="Polar residues" evidence="3">
    <location>
        <begin position="920"/>
        <end position="937"/>
    </location>
</feature>
<dbReference type="AlphaFoldDB" id="A0A0V1IM30"/>
<organism evidence="5 6">
    <name type="scientific">Trichinella pseudospiralis</name>
    <name type="common">Parasitic roundworm</name>
    <dbReference type="NCBI Taxonomy" id="6337"/>
    <lineage>
        <taxon>Eukaryota</taxon>
        <taxon>Metazoa</taxon>
        <taxon>Ecdysozoa</taxon>
        <taxon>Nematoda</taxon>
        <taxon>Enoplea</taxon>
        <taxon>Dorylaimia</taxon>
        <taxon>Trichinellida</taxon>
        <taxon>Trichinellidae</taxon>
        <taxon>Trichinella</taxon>
    </lineage>
</organism>
<keyword evidence="4" id="KW-0812">Transmembrane</keyword>
<dbReference type="PROSITE" id="PS50077">
    <property type="entry name" value="HEAT_REPEAT"/>
    <property type="match status" value="1"/>
</dbReference>
<evidence type="ECO:0000313" key="5">
    <source>
        <dbReference type="EMBL" id="KRZ23205.1"/>
    </source>
</evidence>
<dbReference type="InterPro" id="IPR016024">
    <property type="entry name" value="ARM-type_fold"/>
</dbReference>
<reference evidence="5 6" key="1">
    <citation type="submission" date="2015-01" db="EMBL/GenBank/DDBJ databases">
        <title>Evolution of Trichinella species and genotypes.</title>
        <authorList>
            <person name="Korhonen P.K."/>
            <person name="Edoardo P."/>
            <person name="Giuseppe L.R."/>
            <person name="Gasser R.B."/>
        </authorList>
    </citation>
    <scope>NUCLEOTIDE SEQUENCE [LARGE SCALE GENOMIC DNA]</scope>
    <source>
        <strain evidence="5">ISS588</strain>
    </source>
</reference>
<keyword evidence="6" id="KW-1185">Reference proteome</keyword>
<sequence>LVVKFYLHLWKEKTLSDMDDDDKKCKYKLENAKRRRNEDTDIGDYSDEFTTDFPGFDDNDEHDNEMFMVSEYDDNPEKGMHDSSEYEVYEELGINVSEFGIGGVYEQNWQAFAEIRHSRLRQNSHIANCHKTFYLPLSGSEEVDAQNRRMLEKIGSVCELFDRFQLVSSENPEGLALLCQFADVTFVNNSDGAVRAELADKLPAIASLFLNSDGCSGSVERWIVPTVVRFLSEPNSQVRQAGQISFDKMVQQKQISLEMVEEKVIPKLIDVVENGKMAEDVRGEMAMLFFQSYLYLPPQKVLDGLIPKCETLFQSSSSFIRKACAGYMGDMARVIGTKNSEEKLLPMFTALCHDSFWGTRKSCLECFYTFSTFSTAESRRGILTSAFRSLVHDDSSSWVKCACESAIGPFISSFADPCITGLSQIGDLVVYNKALDQSLSHRSDQFTVSRFANNPPPKQVDNSSATVGSLICQAITPPPVLYPSDAISVVPMTTGSEELAVATATGAELNNMSLTYNTYSSGTLFICLFICLFVGWLVGWFLAYGKYFSESAKREQGHVISVEDLSDQNIVPPDLLHEYLVMASKIDGKGFDDDSAYVASVSFPGVVLALGRSYWYLLKGAFLHFSQNNHHRVRRTLACSMHVLAMILGPEISERDLVPIFIRLMRDDMDVVRMGALEHLYEFILHLELSGRRPVVANLSAFLESSSPTNWRFRQQFVDQLALICSLSTLDDVNRYLSPISLTLAIDKVAEVREHAFKLIARVLTYLYKEEKAINGCITLADQLAADVVKSFGKSLQWRRRQSFCKIVGYVLSEPSISVDDFKRLFLATFVELLGDKIPHIRITGSRIYSNNAATFAQIMTEEEKQRLLDSLANDESLEVRLLVSDLNSTARTRQRRAAGDRGRCTAEADSSFGVGSLVGGQSDTGSSDATVHQADSTEMEGAVDGIAADSDQQLLEEVLNVVEMK</sequence>
<dbReference type="EMBL" id="JYDS01000151">
    <property type="protein sequence ID" value="KRZ23205.1"/>
    <property type="molecule type" value="Genomic_DNA"/>
</dbReference>
<dbReference type="PANTHER" id="PTHR10648:SF1">
    <property type="entry name" value="SERINE_THREONINE-PROTEIN PHOSPHATASE 4 REGULATORY SUBUNIT 1"/>
    <property type="match status" value="1"/>
</dbReference>
<feature type="transmembrane region" description="Helical" evidence="4">
    <location>
        <begin position="522"/>
        <end position="544"/>
    </location>
</feature>
<accession>A0A0V1IM30</accession>
<dbReference type="InterPro" id="IPR021133">
    <property type="entry name" value="HEAT_type_2"/>
</dbReference>
<feature type="repeat" description="HEAT" evidence="2">
    <location>
        <begin position="657"/>
        <end position="690"/>
    </location>
</feature>
<dbReference type="Proteomes" id="UP000054805">
    <property type="component" value="Unassembled WGS sequence"/>
</dbReference>
<dbReference type="Gene3D" id="1.25.10.10">
    <property type="entry name" value="Leucine-rich Repeat Variant"/>
    <property type="match status" value="2"/>
</dbReference>
<keyword evidence="4" id="KW-1133">Transmembrane helix</keyword>
<protein>
    <submittedName>
        <fullName evidence="5">Serine/threonine-protein phosphatase 4 regulatory subunit 1</fullName>
    </submittedName>
</protein>
<proteinExistence type="predicted"/>
<evidence type="ECO:0000256" key="1">
    <source>
        <dbReference type="ARBA" id="ARBA00022737"/>
    </source>
</evidence>
<dbReference type="SUPFAM" id="SSF48371">
    <property type="entry name" value="ARM repeat"/>
    <property type="match status" value="1"/>
</dbReference>
<dbReference type="InterPro" id="IPR051023">
    <property type="entry name" value="PP2A_Regulatory_Subunit_A"/>
</dbReference>
<comment type="caution">
    <text evidence="5">The sequence shown here is derived from an EMBL/GenBank/DDBJ whole genome shotgun (WGS) entry which is preliminary data.</text>
</comment>
<gene>
    <name evidence="5" type="primary">Ppp4r1</name>
    <name evidence="5" type="ORF">T4B_904</name>
</gene>
<keyword evidence="4" id="KW-0472">Membrane</keyword>
<evidence type="ECO:0000256" key="3">
    <source>
        <dbReference type="SAM" id="MobiDB-lite"/>
    </source>
</evidence>
<dbReference type="PANTHER" id="PTHR10648">
    <property type="entry name" value="SERINE/THREONINE-PROTEIN PHOSPHATASE PP2A 65 KDA REGULATORY SUBUNIT"/>
    <property type="match status" value="1"/>
</dbReference>